<feature type="non-terminal residue" evidence="3">
    <location>
        <position position="152"/>
    </location>
</feature>
<evidence type="ECO:0000313" key="4">
    <source>
        <dbReference type="Proteomes" id="UP000654075"/>
    </source>
</evidence>
<keyword evidence="1" id="KW-0732">Signal</keyword>
<dbReference type="EMBL" id="CAJNNV010016857">
    <property type="protein sequence ID" value="CAE8604721.1"/>
    <property type="molecule type" value="Genomic_DNA"/>
</dbReference>
<keyword evidence="4" id="KW-1185">Reference proteome</keyword>
<feature type="non-terminal residue" evidence="3">
    <location>
        <position position="1"/>
    </location>
</feature>
<organism evidence="3 4">
    <name type="scientific">Polarella glacialis</name>
    <name type="common">Dinoflagellate</name>
    <dbReference type="NCBI Taxonomy" id="89957"/>
    <lineage>
        <taxon>Eukaryota</taxon>
        <taxon>Sar</taxon>
        <taxon>Alveolata</taxon>
        <taxon>Dinophyceae</taxon>
        <taxon>Suessiales</taxon>
        <taxon>Suessiaceae</taxon>
        <taxon>Polarella</taxon>
    </lineage>
</organism>
<feature type="chain" id="PRO_5032682705" description="Glycosyl hydrolase family 59 catalytic domain-containing protein" evidence="1">
    <location>
        <begin position="24"/>
        <end position="152"/>
    </location>
</feature>
<dbReference type="GO" id="GO:0006683">
    <property type="term" value="P:galactosylceramide catabolic process"/>
    <property type="evidence" value="ECO:0007669"/>
    <property type="project" value="InterPro"/>
</dbReference>
<dbReference type="GO" id="GO:0005764">
    <property type="term" value="C:lysosome"/>
    <property type="evidence" value="ECO:0007669"/>
    <property type="project" value="TreeGrafter"/>
</dbReference>
<proteinExistence type="predicted"/>
<dbReference type="Pfam" id="PF02057">
    <property type="entry name" value="Glyco_hydro_59"/>
    <property type="match status" value="1"/>
</dbReference>
<evidence type="ECO:0000313" key="3">
    <source>
        <dbReference type="EMBL" id="CAE8604721.1"/>
    </source>
</evidence>
<dbReference type="AlphaFoldDB" id="A0A813EXT0"/>
<dbReference type="GO" id="GO:0016020">
    <property type="term" value="C:membrane"/>
    <property type="evidence" value="ECO:0007669"/>
    <property type="project" value="GOC"/>
</dbReference>
<sequence length="152" mass="16689">PLWQWTAGCVAILSFVANQALDASVLLHAGNQAHRFDGVGALSAGASSRLLWDYDDKARGQILDLLFKPRYGASLQILKVEIGGDTQSTDGAEPSHEHHEGDLDCSRGYESWLVKEAKKRNPDILTYGLSWGLPGWVGNESFFSAQNLKYQV</sequence>
<dbReference type="InterPro" id="IPR017853">
    <property type="entry name" value="GH"/>
</dbReference>
<accession>A0A813EXT0</accession>
<reference evidence="3" key="1">
    <citation type="submission" date="2021-02" db="EMBL/GenBank/DDBJ databases">
        <authorList>
            <person name="Dougan E. K."/>
            <person name="Rhodes N."/>
            <person name="Thang M."/>
            <person name="Chan C."/>
        </authorList>
    </citation>
    <scope>NUCLEOTIDE SEQUENCE</scope>
</reference>
<feature type="domain" description="Glycosyl hydrolase family 59 catalytic" evidence="2">
    <location>
        <begin position="36"/>
        <end position="151"/>
    </location>
</feature>
<comment type="caution">
    <text evidence="3">The sequence shown here is derived from an EMBL/GenBank/DDBJ whole genome shotgun (WGS) entry which is preliminary data.</text>
</comment>
<feature type="signal peptide" evidence="1">
    <location>
        <begin position="1"/>
        <end position="23"/>
    </location>
</feature>
<dbReference type="InterPro" id="IPR049161">
    <property type="entry name" value="GH59_cat"/>
</dbReference>
<evidence type="ECO:0000259" key="2">
    <source>
        <dbReference type="Pfam" id="PF02057"/>
    </source>
</evidence>
<dbReference type="OrthoDB" id="440760at2759"/>
<dbReference type="SUPFAM" id="SSF51445">
    <property type="entry name" value="(Trans)glycosidases"/>
    <property type="match status" value="1"/>
</dbReference>
<dbReference type="Proteomes" id="UP000654075">
    <property type="component" value="Unassembled WGS sequence"/>
</dbReference>
<name>A0A813EXT0_POLGL</name>
<evidence type="ECO:0000256" key="1">
    <source>
        <dbReference type="SAM" id="SignalP"/>
    </source>
</evidence>
<dbReference type="PANTHER" id="PTHR15172:SF1">
    <property type="entry name" value="GALACTOCEREBROSIDASE"/>
    <property type="match status" value="1"/>
</dbReference>
<dbReference type="Gene3D" id="3.20.20.80">
    <property type="entry name" value="Glycosidases"/>
    <property type="match status" value="1"/>
</dbReference>
<dbReference type="PANTHER" id="PTHR15172">
    <property type="entry name" value="GALACTOCEREBROSIDASE"/>
    <property type="match status" value="1"/>
</dbReference>
<dbReference type="GO" id="GO:0004336">
    <property type="term" value="F:galactosylceramidase activity"/>
    <property type="evidence" value="ECO:0007669"/>
    <property type="project" value="InterPro"/>
</dbReference>
<gene>
    <name evidence="3" type="ORF">PGLA1383_LOCUS22869</name>
</gene>
<protein>
    <recommendedName>
        <fullName evidence="2">Glycosyl hydrolase family 59 catalytic domain-containing protein</fullName>
    </recommendedName>
</protein>
<dbReference type="InterPro" id="IPR001286">
    <property type="entry name" value="Glyco_hydro_59"/>
</dbReference>